<dbReference type="OrthoDB" id="1918956at2759"/>
<evidence type="ECO:0000313" key="3">
    <source>
        <dbReference type="Proteomes" id="UP000325577"/>
    </source>
</evidence>
<protein>
    <submittedName>
        <fullName evidence="2">Uncharacterized protein</fullName>
    </submittedName>
</protein>
<feature type="compositionally biased region" description="Polar residues" evidence="1">
    <location>
        <begin position="78"/>
        <end position="87"/>
    </location>
</feature>
<dbReference type="PANTHER" id="PTHR35108:SF6">
    <property type="entry name" value="30S RIBOSOMAL PROTEIN 3, CHLOROPLASTIC"/>
    <property type="match status" value="1"/>
</dbReference>
<dbReference type="GO" id="GO:0003735">
    <property type="term" value="F:structural constituent of ribosome"/>
    <property type="evidence" value="ECO:0007669"/>
    <property type="project" value="InterPro"/>
</dbReference>
<dbReference type="GO" id="GO:0006412">
    <property type="term" value="P:translation"/>
    <property type="evidence" value="ECO:0007669"/>
    <property type="project" value="InterPro"/>
</dbReference>
<evidence type="ECO:0000313" key="2">
    <source>
        <dbReference type="EMBL" id="KAA8529187.1"/>
    </source>
</evidence>
<dbReference type="PANTHER" id="PTHR35108">
    <property type="entry name" value="30S RIBOSOMAL PROTEIN 3, CHLOROPLASTIC"/>
    <property type="match status" value="1"/>
</dbReference>
<gene>
    <name evidence="2" type="ORF">F0562_034014</name>
</gene>
<reference evidence="2 3" key="1">
    <citation type="submission" date="2019-09" db="EMBL/GenBank/DDBJ databases">
        <title>A chromosome-level genome assembly of the Chinese tupelo Nyssa sinensis.</title>
        <authorList>
            <person name="Yang X."/>
            <person name="Kang M."/>
            <person name="Yang Y."/>
            <person name="Xiong H."/>
            <person name="Wang M."/>
            <person name="Zhang Z."/>
            <person name="Wang Z."/>
            <person name="Wu H."/>
            <person name="Ma T."/>
            <person name="Liu J."/>
            <person name="Xi Z."/>
        </authorList>
    </citation>
    <scope>NUCLEOTIDE SEQUENCE [LARGE SCALE GENOMIC DNA]</scope>
    <source>
        <strain evidence="2">J267</strain>
        <tissue evidence="2">Leaf</tissue>
    </source>
</reference>
<proteinExistence type="predicted"/>
<dbReference type="Proteomes" id="UP000325577">
    <property type="component" value="Linkage Group LG20"/>
</dbReference>
<organism evidence="2 3">
    <name type="scientific">Nyssa sinensis</name>
    <dbReference type="NCBI Taxonomy" id="561372"/>
    <lineage>
        <taxon>Eukaryota</taxon>
        <taxon>Viridiplantae</taxon>
        <taxon>Streptophyta</taxon>
        <taxon>Embryophyta</taxon>
        <taxon>Tracheophyta</taxon>
        <taxon>Spermatophyta</taxon>
        <taxon>Magnoliopsida</taxon>
        <taxon>eudicotyledons</taxon>
        <taxon>Gunneridae</taxon>
        <taxon>Pentapetalae</taxon>
        <taxon>asterids</taxon>
        <taxon>Cornales</taxon>
        <taxon>Nyssaceae</taxon>
        <taxon>Nyssa</taxon>
    </lineage>
</organism>
<dbReference type="GO" id="GO:0005840">
    <property type="term" value="C:ribosome"/>
    <property type="evidence" value="ECO:0007669"/>
    <property type="project" value="InterPro"/>
</dbReference>
<name>A0A5J5AIC5_9ASTE</name>
<dbReference type="InterPro" id="IPR006924">
    <property type="entry name" value="Ribosomal_cS23-like"/>
</dbReference>
<dbReference type="AlphaFoldDB" id="A0A5J5AIC5"/>
<dbReference type="EMBL" id="CM018044">
    <property type="protein sequence ID" value="KAA8529187.1"/>
    <property type="molecule type" value="Genomic_DNA"/>
</dbReference>
<evidence type="ECO:0000256" key="1">
    <source>
        <dbReference type="SAM" id="MobiDB-lite"/>
    </source>
</evidence>
<feature type="region of interest" description="Disordered" evidence="1">
    <location>
        <begin position="62"/>
        <end position="94"/>
    </location>
</feature>
<keyword evidence="3" id="KW-1185">Reference proteome</keyword>
<sequence>MLSMSIQSSINGTFTCPSFPSPNPSFKPLKTSIPMKHSVFSLHSSTILELRDRPIKRIQRLSASATTEAVTEESSSENPTPATSQDSEPSEEAEKLEVVVKSVAKPRLVLKFIWMEKNIGLALDQVIPGHGTIPLSPVPLLAKERCMGRAEIHSRE</sequence>
<accession>A0A5J5AIC5</accession>